<keyword evidence="1" id="KW-0472">Membrane</keyword>
<keyword evidence="1" id="KW-1133">Transmembrane helix</keyword>
<feature type="transmembrane region" description="Helical" evidence="1">
    <location>
        <begin position="48"/>
        <end position="69"/>
    </location>
</feature>
<feature type="transmembrane region" description="Helical" evidence="1">
    <location>
        <begin position="81"/>
        <end position="103"/>
    </location>
</feature>
<sequence>MSSLKLMFMMLFYWETGEKEFGCLILLIIFLVVSGVELYLSVGEMSGLMFLLGLLGGMAVLMSFMLKLCSPSKVEMSVPSFCAFMSFIFISTVTSLVFTLNSWDELKDLSSINSVNLLTIMDSSLACSSQLVIISILITLLMSMLLVVESILCQKQKGLL</sequence>
<keyword evidence="2" id="KW-0496">Mitochondrion</keyword>
<evidence type="ECO:0000313" key="2">
    <source>
        <dbReference type="EMBL" id="AID54830.1"/>
    </source>
</evidence>
<evidence type="ECO:0000256" key="1">
    <source>
        <dbReference type="SAM" id="Phobius"/>
    </source>
</evidence>
<feature type="transmembrane region" description="Helical" evidence="1">
    <location>
        <begin position="21"/>
        <end position="42"/>
    </location>
</feature>
<dbReference type="EMBL" id="KJ648933">
    <property type="protein sequence ID" value="AID54830.1"/>
    <property type="molecule type" value="Genomic_DNA"/>
</dbReference>
<geneLocation type="mitochondrion" evidence="2"/>
<reference evidence="2" key="2">
    <citation type="submission" date="2014-03" db="EMBL/GenBank/DDBJ databases">
        <authorList>
            <person name="Dong W.-G."/>
            <person name="Song S."/>
            <person name="Guo X.-G."/>
            <person name="Jin D.-C."/>
            <person name="Yang Q."/>
            <person name="Barker S.C."/>
            <person name="Shao R."/>
        </authorList>
    </citation>
    <scope>NUCLEOTIDE SEQUENCE</scope>
    <source>
        <strain evidence="2">Sample #344</strain>
    </source>
</reference>
<feature type="transmembrane region" description="Helical" evidence="1">
    <location>
        <begin position="123"/>
        <end position="148"/>
    </location>
</feature>
<protein>
    <submittedName>
        <fullName evidence="2">NADH dehydrogenase subunit 6</fullName>
    </submittedName>
</protein>
<dbReference type="AlphaFoldDB" id="A0A075ECM1"/>
<keyword evidence="1" id="KW-0812">Transmembrane</keyword>
<gene>
    <name evidence="2" type="primary">nad6</name>
</gene>
<accession>A0A075ECM1</accession>
<name>A0A075ECM1_9NEOP</name>
<reference evidence="2" key="1">
    <citation type="journal article" date="2014" name="BMC Genomics">
        <title>Fragmented mitochondrial genomes are present in both major clades of the blood-sucking lice (suborder Anoplura): evidence from two Hoplopleura rodent lice (family Hoplopleuridae).</title>
        <authorList>
            <person name="Dong W.G."/>
            <person name="Song S."/>
            <person name="Guo X.G."/>
            <person name="Jin D.C."/>
            <person name="Yang Q."/>
            <person name="Barker S.C."/>
            <person name="Shao R."/>
        </authorList>
    </citation>
    <scope>NUCLEOTIDE SEQUENCE</scope>
    <source>
        <strain evidence="2">Sample #344</strain>
    </source>
</reference>
<proteinExistence type="predicted"/>
<organism evidence="2">
    <name type="scientific">Hoplopleura kitti</name>
    <dbReference type="NCBI Taxonomy" id="1511644"/>
    <lineage>
        <taxon>Eukaryota</taxon>
        <taxon>Metazoa</taxon>
        <taxon>Ecdysozoa</taxon>
        <taxon>Arthropoda</taxon>
        <taxon>Hexapoda</taxon>
        <taxon>Insecta</taxon>
        <taxon>Pterygota</taxon>
        <taxon>Neoptera</taxon>
        <taxon>Paraneoptera</taxon>
        <taxon>Psocodea</taxon>
        <taxon>Troctomorpha</taxon>
        <taxon>Phthiraptera</taxon>
        <taxon>Anoplura</taxon>
        <taxon>Hoplopleuridae</taxon>
        <taxon>Hoplopleura</taxon>
    </lineage>
</organism>